<dbReference type="PANTHER" id="PTHR11067:SF9">
    <property type="entry name" value="INOSINE TRIPHOSPHATE PYROPHOSPHATASE"/>
    <property type="match status" value="1"/>
</dbReference>
<keyword evidence="6 7" id="KW-0546">Nucleotide metabolism</keyword>
<feature type="active site" description="Proton acceptor" evidence="7">
    <location>
        <position position="76"/>
    </location>
</feature>
<name>A0ABP7WQ15_9GAMM</name>
<comment type="catalytic activity">
    <reaction evidence="7">
        <text>XTP + H2O = XMP + diphosphate + H(+)</text>
        <dbReference type="Rhea" id="RHEA:28610"/>
        <dbReference type="ChEBI" id="CHEBI:15377"/>
        <dbReference type="ChEBI" id="CHEBI:15378"/>
        <dbReference type="ChEBI" id="CHEBI:33019"/>
        <dbReference type="ChEBI" id="CHEBI:57464"/>
        <dbReference type="ChEBI" id="CHEBI:61314"/>
        <dbReference type="EC" id="3.6.1.66"/>
    </reaction>
</comment>
<dbReference type="CDD" id="cd00515">
    <property type="entry name" value="HAM1"/>
    <property type="match status" value="1"/>
</dbReference>
<keyword evidence="5 7" id="KW-0460">Magnesium</keyword>
<reference evidence="10" key="1">
    <citation type="journal article" date="2019" name="Int. J. Syst. Evol. Microbiol.">
        <title>The Global Catalogue of Microorganisms (GCM) 10K type strain sequencing project: providing services to taxonomists for standard genome sequencing and annotation.</title>
        <authorList>
            <consortium name="The Broad Institute Genomics Platform"/>
            <consortium name="The Broad Institute Genome Sequencing Center for Infectious Disease"/>
            <person name="Wu L."/>
            <person name="Ma J."/>
        </authorList>
    </citation>
    <scope>NUCLEOTIDE SEQUENCE [LARGE SCALE GENOMIC DNA]</scope>
    <source>
        <strain evidence="10">JCM 17304</strain>
    </source>
</reference>
<evidence type="ECO:0000256" key="4">
    <source>
        <dbReference type="ARBA" id="ARBA00022801"/>
    </source>
</evidence>
<comment type="catalytic activity">
    <reaction evidence="7">
        <text>dITP + H2O = dIMP + diphosphate + H(+)</text>
        <dbReference type="Rhea" id="RHEA:28342"/>
        <dbReference type="ChEBI" id="CHEBI:15377"/>
        <dbReference type="ChEBI" id="CHEBI:15378"/>
        <dbReference type="ChEBI" id="CHEBI:33019"/>
        <dbReference type="ChEBI" id="CHEBI:61194"/>
        <dbReference type="ChEBI" id="CHEBI:61382"/>
        <dbReference type="EC" id="3.6.1.66"/>
    </reaction>
</comment>
<feature type="binding site" evidence="7">
    <location>
        <position position="77"/>
    </location>
    <ligand>
        <name>substrate</name>
    </ligand>
</feature>
<evidence type="ECO:0000313" key="10">
    <source>
        <dbReference type="Proteomes" id="UP001500392"/>
    </source>
</evidence>
<dbReference type="Gene3D" id="3.90.950.10">
    <property type="match status" value="1"/>
</dbReference>
<accession>A0ABP7WQ15</accession>
<dbReference type="NCBIfam" id="TIGR00042">
    <property type="entry name" value="RdgB/HAM1 family non-canonical purine NTP pyrophosphatase"/>
    <property type="match status" value="1"/>
</dbReference>
<keyword evidence="10" id="KW-1185">Reference proteome</keyword>
<keyword evidence="4 7" id="KW-0378">Hydrolase</keyword>
<feature type="binding site" evidence="7">
    <location>
        <position position="182"/>
    </location>
    <ligand>
        <name>substrate</name>
    </ligand>
</feature>
<evidence type="ECO:0000256" key="8">
    <source>
        <dbReference type="RuleBase" id="RU003781"/>
    </source>
</evidence>
<evidence type="ECO:0000256" key="6">
    <source>
        <dbReference type="ARBA" id="ARBA00023080"/>
    </source>
</evidence>
<dbReference type="RefSeq" id="WP_344934744.1">
    <property type="nucleotide sequence ID" value="NZ_BAABDM010000002.1"/>
</dbReference>
<gene>
    <name evidence="9" type="primary">rdgB</name>
    <name evidence="9" type="ORF">GCM10022414_17450</name>
</gene>
<feature type="binding site" evidence="7">
    <location>
        <position position="76"/>
    </location>
    <ligand>
        <name>Mg(2+)</name>
        <dbReference type="ChEBI" id="CHEBI:18420"/>
    </ligand>
</feature>
<comment type="subunit">
    <text evidence="7">Homodimer.</text>
</comment>
<dbReference type="InterPro" id="IPR020922">
    <property type="entry name" value="dITP/XTP_pyrophosphatase"/>
</dbReference>
<protein>
    <recommendedName>
        <fullName evidence="7">dITP/XTP pyrophosphatase</fullName>
        <ecNumber evidence="7">3.6.1.66</ecNumber>
    </recommendedName>
    <alternativeName>
        <fullName evidence="7">Non-canonical purine NTP pyrophosphatase</fullName>
    </alternativeName>
    <alternativeName>
        <fullName evidence="7">Non-standard purine NTP pyrophosphatase</fullName>
    </alternativeName>
    <alternativeName>
        <fullName evidence="7">Nucleoside-triphosphate diphosphatase</fullName>
    </alternativeName>
    <alternativeName>
        <fullName evidence="7">Nucleoside-triphosphate pyrophosphatase</fullName>
        <shortName evidence="7">NTPase</shortName>
    </alternativeName>
</protein>
<keyword evidence="2 7" id="KW-0479">Metal-binding</keyword>
<keyword evidence="3 7" id="KW-0547">Nucleotide-binding</keyword>
<evidence type="ECO:0000256" key="7">
    <source>
        <dbReference type="HAMAP-Rule" id="MF_01405"/>
    </source>
</evidence>
<dbReference type="HAMAP" id="MF_01405">
    <property type="entry name" value="Non_canon_purine_NTPase"/>
    <property type="match status" value="1"/>
</dbReference>
<dbReference type="EC" id="3.6.1.66" evidence="7"/>
<evidence type="ECO:0000256" key="2">
    <source>
        <dbReference type="ARBA" id="ARBA00022723"/>
    </source>
</evidence>
<sequence>MTHTQAANHIVVLASGNRGKLQELNDLLGGLGIALRSQADYQVVEAEETGLSFIENAILKARNAARQSGCAALADDSGLCVDALGGAPGIYSARYAGAGANDAANNAKLLTELNNKPQRGAHFHCALAFVRHADDPAPIVCEGQWQGTILEQARGENGFGYDPLFYIAELEKSSAELSKAEKNQISHRALALKQLLPRLQTEYLARA</sequence>
<evidence type="ECO:0000256" key="1">
    <source>
        <dbReference type="ARBA" id="ARBA00008023"/>
    </source>
</evidence>
<feature type="binding site" evidence="7">
    <location>
        <position position="47"/>
    </location>
    <ligand>
        <name>Mg(2+)</name>
        <dbReference type="ChEBI" id="CHEBI:18420"/>
    </ligand>
</feature>
<feature type="binding site" evidence="7">
    <location>
        <begin position="15"/>
        <end position="20"/>
    </location>
    <ligand>
        <name>substrate</name>
    </ligand>
</feature>
<dbReference type="Pfam" id="PF01725">
    <property type="entry name" value="Ham1p_like"/>
    <property type="match status" value="1"/>
</dbReference>
<proteinExistence type="inferred from homology"/>
<evidence type="ECO:0000313" key="9">
    <source>
        <dbReference type="EMBL" id="GAA4094070.1"/>
    </source>
</evidence>
<dbReference type="InterPro" id="IPR002637">
    <property type="entry name" value="RdgB/HAM1"/>
</dbReference>
<comment type="catalytic activity">
    <reaction evidence="7">
        <text>ITP + H2O = IMP + diphosphate + H(+)</text>
        <dbReference type="Rhea" id="RHEA:29399"/>
        <dbReference type="ChEBI" id="CHEBI:15377"/>
        <dbReference type="ChEBI" id="CHEBI:15378"/>
        <dbReference type="ChEBI" id="CHEBI:33019"/>
        <dbReference type="ChEBI" id="CHEBI:58053"/>
        <dbReference type="ChEBI" id="CHEBI:61402"/>
        <dbReference type="EC" id="3.6.1.66"/>
    </reaction>
</comment>
<comment type="similarity">
    <text evidence="1 7 8">Belongs to the HAM1 NTPase family.</text>
</comment>
<comment type="cofactor">
    <cofactor evidence="7">
        <name>Mg(2+)</name>
        <dbReference type="ChEBI" id="CHEBI:18420"/>
    </cofactor>
    <text evidence="7">Binds 1 Mg(2+) ion per subunit.</text>
</comment>
<dbReference type="SUPFAM" id="SSF52972">
    <property type="entry name" value="ITPase-like"/>
    <property type="match status" value="1"/>
</dbReference>
<dbReference type="Proteomes" id="UP001500392">
    <property type="component" value="Unassembled WGS sequence"/>
</dbReference>
<comment type="caution">
    <text evidence="9">The sequence shown here is derived from an EMBL/GenBank/DDBJ whole genome shotgun (WGS) entry which is preliminary data.</text>
</comment>
<dbReference type="InterPro" id="IPR029001">
    <property type="entry name" value="ITPase-like_fam"/>
</dbReference>
<dbReference type="EMBL" id="BAABDM010000002">
    <property type="protein sequence ID" value="GAA4094070.1"/>
    <property type="molecule type" value="Genomic_DNA"/>
</dbReference>
<organism evidence="9 10">
    <name type="scientific">Zhongshania borealis</name>
    <dbReference type="NCBI Taxonomy" id="889488"/>
    <lineage>
        <taxon>Bacteria</taxon>
        <taxon>Pseudomonadati</taxon>
        <taxon>Pseudomonadota</taxon>
        <taxon>Gammaproteobacteria</taxon>
        <taxon>Cellvibrionales</taxon>
        <taxon>Spongiibacteraceae</taxon>
        <taxon>Zhongshania</taxon>
    </lineage>
</organism>
<feature type="binding site" evidence="7">
    <location>
        <begin position="159"/>
        <end position="162"/>
    </location>
    <ligand>
        <name>substrate</name>
    </ligand>
</feature>
<dbReference type="PANTHER" id="PTHR11067">
    <property type="entry name" value="INOSINE TRIPHOSPHATE PYROPHOSPHATASE/HAM1 PROTEIN"/>
    <property type="match status" value="1"/>
</dbReference>
<evidence type="ECO:0000256" key="5">
    <source>
        <dbReference type="ARBA" id="ARBA00022842"/>
    </source>
</evidence>
<feature type="binding site" evidence="7">
    <location>
        <begin position="187"/>
        <end position="188"/>
    </location>
    <ligand>
        <name>substrate</name>
    </ligand>
</feature>
<evidence type="ECO:0000256" key="3">
    <source>
        <dbReference type="ARBA" id="ARBA00022741"/>
    </source>
</evidence>
<comment type="function">
    <text evidence="7">Pyrophosphatase that catalyzes the hydrolysis of nucleoside triphosphates to their monophosphate derivatives, with a high preference for the non-canonical purine nucleotides XTP (xanthosine triphosphate), dITP (deoxyinosine triphosphate) and ITP. Seems to function as a house-cleaning enzyme that removes non-canonical purine nucleotides from the nucleotide pool, thus preventing their incorporation into DNA/RNA and avoiding chromosomal lesions.</text>
</comment>